<name>A0A0J6D1L6_9BACL</name>
<sequence>MFEKILIMFVVYLLIGYSRLLQHNRRRKENIVYSTLILISFYLSYIFIMNANAFNLDDLFELLFGQPARAVLAYFTSP</sequence>
<dbReference type="OrthoDB" id="9870104at2"/>
<reference evidence="2" key="1">
    <citation type="submission" date="2015-06" db="EMBL/GenBank/DDBJ databases">
        <authorList>
            <person name="Liu B."/>
            <person name="Wang J."/>
            <person name="Zhu Y."/>
            <person name="Liu G."/>
            <person name="Chen Q."/>
            <person name="Zheng C."/>
            <person name="Che J."/>
            <person name="Ge C."/>
            <person name="Shi H."/>
            <person name="Pan Z."/>
            <person name="Liu X."/>
        </authorList>
    </citation>
    <scope>NUCLEOTIDE SEQUENCE [LARGE SCALE GENOMIC DNA]</scope>
    <source>
        <strain evidence="2">DSM 16346</strain>
    </source>
</reference>
<evidence type="ECO:0000313" key="3">
    <source>
        <dbReference type="Proteomes" id="UP000035996"/>
    </source>
</evidence>
<accession>A0A0J6D1L6</accession>
<comment type="caution">
    <text evidence="2">The sequence shown here is derived from an EMBL/GenBank/DDBJ whole genome shotgun (WGS) entry which is preliminary data.</text>
</comment>
<gene>
    <name evidence="2" type="ORF">AB986_08575</name>
</gene>
<protein>
    <submittedName>
        <fullName evidence="2">Uncharacterized protein</fullName>
    </submittedName>
</protein>
<keyword evidence="1" id="KW-0472">Membrane</keyword>
<evidence type="ECO:0000256" key="1">
    <source>
        <dbReference type="SAM" id="Phobius"/>
    </source>
</evidence>
<dbReference type="STRING" id="157733.AB986_08575"/>
<dbReference type="AlphaFoldDB" id="A0A0J6D1L6"/>
<feature type="transmembrane region" description="Helical" evidence="1">
    <location>
        <begin position="33"/>
        <end position="54"/>
    </location>
</feature>
<dbReference type="RefSeq" id="WP_048310425.1">
    <property type="nucleotide sequence ID" value="NZ_CP119526.1"/>
</dbReference>
<keyword evidence="1" id="KW-0812">Transmembrane</keyword>
<evidence type="ECO:0000313" key="2">
    <source>
        <dbReference type="EMBL" id="KMM39255.1"/>
    </source>
</evidence>
<proteinExistence type="predicted"/>
<feature type="transmembrane region" description="Helical" evidence="1">
    <location>
        <begin position="6"/>
        <end position="21"/>
    </location>
</feature>
<organism evidence="2 3">
    <name type="scientific">Guptibacillus hwajinpoensis</name>
    <dbReference type="NCBI Taxonomy" id="208199"/>
    <lineage>
        <taxon>Bacteria</taxon>
        <taxon>Bacillati</taxon>
        <taxon>Bacillota</taxon>
        <taxon>Bacilli</taxon>
        <taxon>Bacillales</taxon>
        <taxon>Guptibacillaceae</taxon>
        <taxon>Guptibacillus</taxon>
    </lineage>
</organism>
<keyword evidence="3" id="KW-1185">Reference proteome</keyword>
<keyword evidence="1" id="KW-1133">Transmembrane helix</keyword>
<dbReference type="EMBL" id="LELK01000001">
    <property type="protein sequence ID" value="KMM39255.1"/>
    <property type="molecule type" value="Genomic_DNA"/>
</dbReference>
<dbReference type="Proteomes" id="UP000035996">
    <property type="component" value="Unassembled WGS sequence"/>
</dbReference>